<dbReference type="InterPro" id="IPR035246">
    <property type="entry name" value="Spermidine_synt_N"/>
</dbReference>
<dbReference type="PANTHER" id="PTHR46315:SF3">
    <property type="entry name" value="PABS DOMAIN-CONTAINING PROTEIN"/>
    <property type="match status" value="1"/>
</dbReference>
<feature type="domain" description="PABS" evidence="4">
    <location>
        <begin position="114"/>
        <end position="234"/>
    </location>
</feature>
<dbReference type="FunFam" id="3.30.160.110:FF:000005">
    <property type="entry name" value="Spermine synthase"/>
    <property type="match status" value="1"/>
</dbReference>
<evidence type="ECO:0000313" key="5">
    <source>
        <dbReference type="Ensembl" id="ENSPPAP00000020564.1"/>
    </source>
</evidence>
<dbReference type="STRING" id="9597.ENSPPAP00000020564"/>
<evidence type="ECO:0000256" key="1">
    <source>
        <dbReference type="ARBA" id="ARBA00007867"/>
    </source>
</evidence>
<reference evidence="5" key="3">
    <citation type="submission" date="2025-09" db="UniProtKB">
        <authorList>
            <consortium name="Ensembl"/>
        </authorList>
    </citation>
    <scope>IDENTIFICATION</scope>
</reference>
<dbReference type="InterPro" id="IPR030374">
    <property type="entry name" value="PABS"/>
</dbReference>
<name>A0A2R9AZN6_PANPA</name>
<keyword evidence="3" id="KW-0620">Polyamine biosynthesis</keyword>
<dbReference type="PROSITE" id="PS51006">
    <property type="entry name" value="PABS_2"/>
    <property type="match status" value="1"/>
</dbReference>
<dbReference type="InterPro" id="IPR015576">
    <property type="entry name" value="Spermine_synthase_animal"/>
</dbReference>
<reference evidence="5 6" key="1">
    <citation type="journal article" date="2012" name="Nature">
        <title>The bonobo genome compared with the chimpanzee and human genomes.</title>
        <authorList>
            <person name="Prufer K."/>
            <person name="Munch K."/>
            <person name="Hellmann I."/>
            <person name="Akagi K."/>
            <person name="Miller J.R."/>
            <person name="Walenz B."/>
            <person name="Koren S."/>
            <person name="Sutton G."/>
            <person name="Kodira C."/>
            <person name="Winer R."/>
            <person name="Knight J.R."/>
            <person name="Mullikin J.C."/>
            <person name="Meader S.J."/>
            <person name="Ponting C.P."/>
            <person name="Lunter G."/>
            <person name="Higashino S."/>
            <person name="Hobolth A."/>
            <person name="Dutheil J."/>
            <person name="Karakoc E."/>
            <person name="Alkan C."/>
            <person name="Sajjadian S."/>
            <person name="Catacchio C.R."/>
            <person name="Ventura M."/>
            <person name="Marques-Bonet T."/>
            <person name="Eichler E.E."/>
            <person name="Andre C."/>
            <person name="Atencia R."/>
            <person name="Mugisha L."/>
            <person name="Junhold J."/>
            <person name="Patterson N."/>
            <person name="Siebauer M."/>
            <person name="Good J.M."/>
            <person name="Fischer A."/>
            <person name="Ptak S.E."/>
            <person name="Lachmann M."/>
            <person name="Symer D.E."/>
            <person name="Mailund T."/>
            <person name="Schierup M.H."/>
            <person name="Andres A.M."/>
            <person name="Kelso J."/>
            <person name="Paabo S."/>
        </authorList>
    </citation>
    <scope>NUCLEOTIDE SEQUENCE [LARGE SCALE GENOMIC DNA]</scope>
</reference>
<dbReference type="SUPFAM" id="SSF53335">
    <property type="entry name" value="S-adenosyl-L-methionine-dependent methyltransferases"/>
    <property type="match status" value="1"/>
</dbReference>
<keyword evidence="6" id="KW-1185">Reference proteome</keyword>
<dbReference type="GO" id="GO:0006597">
    <property type="term" value="P:spermine biosynthetic process"/>
    <property type="evidence" value="ECO:0007669"/>
    <property type="project" value="InterPro"/>
</dbReference>
<dbReference type="OMA" id="YTIWKKP"/>
<dbReference type="FunFam" id="2.30.140.10:FF:000005">
    <property type="entry name" value="Spermine synthase"/>
    <property type="match status" value="1"/>
</dbReference>
<keyword evidence="2 3" id="KW-0808">Transferase</keyword>
<dbReference type="GeneTree" id="ENSGT00870000136506"/>
<dbReference type="InterPro" id="IPR029063">
    <property type="entry name" value="SAM-dependent_MTases_sf"/>
</dbReference>
<comment type="caution">
    <text evidence="3">Lacks conserved residue(s) required for the propagation of feature annotation.</text>
</comment>
<dbReference type="PANTHER" id="PTHR46315">
    <property type="entry name" value="SPERMINE SYNTHASE"/>
    <property type="match status" value="1"/>
</dbReference>
<dbReference type="InterPro" id="IPR040900">
    <property type="entry name" value="SpmSyn_N"/>
</dbReference>
<dbReference type="Pfam" id="PF01564">
    <property type="entry name" value="Spermine_synth"/>
    <property type="match status" value="1"/>
</dbReference>
<organism evidence="5 6">
    <name type="scientific">Pan paniscus</name>
    <name type="common">Pygmy chimpanzee</name>
    <name type="synonym">Bonobo</name>
    <dbReference type="NCBI Taxonomy" id="9597"/>
    <lineage>
        <taxon>Eukaryota</taxon>
        <taxon>Metazoa</taxon>
        <taxon>Chordata</taxon>
        <taxon>Craniata</taxon>
        <taxon>Vertebrata</taxon>
        <taxon>Euteleostomi</taxon>
        <taxon>Mammalia</taxon>
        <taxon>Eutheria</taxon>
        <taxon>Euarchontoglires</taxon>
        <taxon>Primates</taxon>
        <taxon>Haplorrhini</taxon>
        <taxon>Catarrhini</taxon>
        <taxon>Hominidae</taxon>
        <taxon>Pan</taxon>
    </lineage>
</organism>
<dbReference type="Proteomes" id="UP000240080">
    <property type="component" value="Chromosome X"/>
</dbReference>
<dbReference type="AlphaFoldDB" id="A0A2R9AZN6"/>
<evidence type="ECO:0000256" key="2">
    <source>
        <dbReference type="ARBA" id="ARBA00022679"/>
    </source>
</evidence>
<evidence type="ECO:0000313" key="6">
    <source>
        <dbReference type="Proteomes" id="UP000240080"/>
    </source>
</evidence>
<dbReference type="Gene3D" id="3.40.50.150">
    <property type="entry name" value="Vaccinia Virus protein VP39"/>
    <property type="match status" value="1"/>
</dbReference>
<dbReference type="InterPro" id="IPR037163">
    <property type="entry name" value="Spermidine_synt_N_sf"/>
</dbReference>
<evidence type="ECO:0000259" key="4">
    <source>
        <dbReference type="PROSITE" id="PS51006"/>
    </source>
</evidence>
<dbReference type="Pfam" id="PF17284">
    <property type="entry name" value="Spermine_synt_N"/>
    <property type="match status" value="1"/>
</dbReference>
<comment type="similarity">
    <text evidence="1">Belongs to the spermidine/spermine synthase family.</text>
</comment>
<dbReference type="Gene3D" id="3.30.160.110">
    <property type="entry name" value="Siroheme synthase, domain 2"/>
    <property type="match status" value="1"/>
</dbReference>
<proteinExistence type="inferred from homology"/>
<dbReference type="EMBL" id="AJFE02038476">
    <property type="status" value="NOT_ANNOTATED_CDS"/>
    <property type="molecule type" value="Genomic_DNA"/>
</dbReference>
<sequence>MAAAWHSTLDFMLSTKADGETILKGLQSIFQEQGMAEPVDTGQDHTAIYFANLRIYSHRLELLDLQSYDGDAQGKEEIDSLLNKGEERIKELSQDSSWQMRQLPPIVPGGAIDRYWPTADGLLVEYNIDEVVYDEDSPYQNIKILHSKQFGNILILSGNVNLAESDLTYTWAIMGSGKVCIGKDALILGGRDGGILCEIAELKLKMVTMIEIDEMVIDGCRKYMWKTCGDVLDNLKGDCYMRFSTGNSVNLTEALSLYEEQLGCLYCPLEFSKEIVCVSSYLELWVFYTVWKKAKPRRQISSNPVCCK</sequence>
<dbReference type="GO" id="GO:0016768">
    <property type="term" value="F:spermine synthase activity"/>
    <property type="evidence" value="ECO:0007669"/>
    <property type="project" value="InterPro"/>
</dbReference>
<protein>
    <recommendedName>
        <fullName evidence="4">PABS domain-containing protein</fullName>
    </recommendedName>
</protein>
<dbReference type="Gene3D" id="2.30.140.10">
    <property type="entry name" value="Spermidine synthase, tetramerisation domain"/>
    <property type="match status" value="1"/>
</dbReference>
<dbReference type="Pfam" id="PF17950">
    <property type="entry name" value="SpmSyn_N"/>
    <property type="match status" value="1"/>
</dbReference>
<reference evidence="5" key="2">
    <citation type="submission" date="2025-08" db="UniProtKB">
        <authorList>
            <consortium name="Ensembl"/>
        </authorList>
    </citation>
    <scope>IDENTIFICATION</scope>
</reference>
<accession>A0A2R9AZN6</accession>
<evidence type="ECO:0000256" key="3">
    <source>
        <dbReference type="PROSITE-ProRule" id="PRU00354"/>
    </source>
</evidence>
<dbReference type="Ensembl" id="ENSPPAT00000043359.1">
    <property type="protein sequence ID" value="ENSPPAP00000020564.1"/>
    <property type="gene ID" value="ENSPPAG00000033508.1"/>
</dbReference>